<comment type="caution">
    <text evidence="3">The sequence shown here is derived from an EMBL/GenBank/DDBJ whole genome shotgun (WGS) entry which is preliminary data.</text>
</comment>
<evidence type="ECO:0000259" key="2">
    <source>
        <dbReference type="Pfam" id="PF00535"/>
    </source>
</evidence>
<organism evidence="3 4">
    <name type="scientific">Trueperella bonasi</name>
    <dbReference type="NCBI Taxonomy" id="312286"/>
    <lineage>
        <taxon>Bacteria</taxon>
        <taxon>Bacillati</taxon>
        <taxon>Actinomycetota</taxon>
        <taxon>Actinomycetes</taxon>
        <taxon>Actinomycetales</taxon>
        <taxon>Actinomycetaceae</taxon>
        <taxon>Trueperella</taxon>
    </lineage>
</organism>
<dbReference type="Pfam" id="PF00535">
    <property type="entry name" value="Glycos_transf_2"/>
    <property type="match status" value="1"/>
</dbReference>
<dbReference type="InterPro" id="IPR029044">
    <property type="entry name" value="Nucleotide-diphossugar_trans"/>
</dbReference>
<feature type="domain" description="Glycosyltransferase 2-like" evidence="2">
    <location>
        <begin position="11"/>
        <end position="79"/>
    </location>
</feature>
<sequence>MESFVPTGNLTEFEIIIVNDGSSDETLAVANSLTKDPRVRVLSLSRNFGKEAAMLAGLDHAVGEAVVIMDSDLQHPPPHCCAI</sequence>
<dbReference type="PANTHER" id="PTHR48090">
    <property type="entry name" value="UNDECAPRENYL-PHOSPHATE 4-DEOXY-4-FORMAMIDO-L-ARABINOSE TRANSFERASE-RELATED"/>
    <property type="match status" value="1"/>
</dbReference>
<dbReference type="SUPFAM" id="SSF53448">
    <property type="entry name" value="Nucleotide-diphospho-sugar transferases"/>
    <property type="match status" value="1"/>
</dbReference>
<evidence type="ECO:0000313" key="4">
    <source>
        <dbReference type="Proteomes" id="UP001243212"/>
    </source>
</evidence>
<dbReference type="InterPro" id="IPR001173">
    <property type="entry name" value="Glyco_trans_2-like"/>
</dbReference>
<reference evidence="3 4" key="1">
    <citation type="submission" date="2023-07" db="EMBL/GenBank/DDBJ databases">
        <title>Sequencing the genomes of 1000 actinobacteria strains.</title>
        <authorList>
            <person name="Klenk H.-P."/>
        </authorList>
    </citation>
    <scope>NUCLEOTIDE SEQUENCE [LARGE SCALE GENOMIC DNA]</scope>
    <source>
        <strain evidence="3 4">DSM 17163</strain>
    </source>
</reference>
<protein>
    <submittedName>
        <fullName evidence="3">Glycosyltransferase involved in cell wall biosynthesis</fullName>
    </submittedName>
</protein>
<comment type="similarity">
    <text evidence="1">Belongs to the glycosyltransferase 2 family.</text>
</comment>
<dbReference type="Proteomes" id="UP001243212">
    <property type="component" value="Unassembled WGS sequence"/>
</dbReference>
<accession>A0ABT9NF45</accession>
<gene>
    <name evidence="3" type="ORF">J2S70_000600</name>
</gene>
<proteinExistence type="inferred from homology"/>
<keyword evidence="4" id="KW-1185">Reference proteome</keyword>
<dbReference type="InterPro" id="IPR050256">
    <property type="entry name" value="Glycosyltransferase_2"/>
</dbReference>
<evidence type="ECO:0000256" key="1">
    <source>
        <dbReference type="ARBA" id="ARBA00006739"/>
    </source>
</evidence>
<dbReference type="Gene3D" id="3.90.550.10">
    <property type="entry name" value="Spore Coat Polysaccharide Biosynthesis Protein SpsA, Chain A"/>
    <property type="match status" value="1"/>
</dbReference>
<dbReference type="EMBL" id="JAUSQX010000001">
    <property type="protein sequence ID" value="MDP9806018.1"/>
    <property type="molecule type" value="Genomic_DNA"/>
</dbReference>
<name>A0ABT9NF45_9ACTO</name>
<dbReference type="PANTHER" id="PTHR48090:SF8">
    <property type="entry name" value="GLYCOSYLTRANSFERASE CSBB-RELATED"/>
    <property type="match status" value="1"/>
</dbReference>
<evidence type="ECO:0000313" key="3">
    <source>
        <dbReference type="EMBL" id="MDP9806018.1"/>
    </source>
</evidence>